<dbReference type="InterPro" id="IPR004902">
    <property type="entry name" value="Rhabdo_ncap_2"/>
</dbReference>
<dbReference type="Pfam" id="PF03216">
    <property type="entry name" value="Rhabdo_ncap_2"/>
    <property type="match status" value="1"/>
</dbReference>
<keyword evidence="12" id="KW-1185">Reference proteome</keyword>
<reference evidence="11 12" key="1">
    <citation type="submission" date="2018-04" db="EMBL/GenBank/DDBJ databases">
        <title>Characterization of new cytorhabdovirus infecting papaya (Carica papaya).</title>
        <authorList>
            <person name="Quito-Avila D.F."/>
            <person name="Cornejo-Franco J.F."/>
            <person name="Alvarez-Quinto R.R."/>
            <person name="Mollov D."/>
        </authorList>
    </citation>
    <scope>NUCLEOTIDE SEQUENCE [LARGE SCALE GENOMIC DNA]</scope>
    <source>
        <strain evidence="11">Los Rios_Ec</strain>
    </source>
</reference>
<dbReference type="GO" id="GO:0019013">
    <property type="term" value="C:viral nucleocapsid"/>
    <property type="evidence" value="ECO:0007669"/>
    <property type="project" value="UniProtKB-UniRule"/>
</dbReference>
<organism evidence="11 12">
    <name type="scientific">Cytorhabdovirus caricae</name>
    <dbReference type="NCBI Taxonomy" id="2364291"/>
    <lineage>
        <taxon>Viruses</taxon>
        <taxon>Riboviria</taxon>
        <taxon>Orthornavirae</taxon>
        <taxon>Negarnaviricota</taxon>
        <taxon>Haploviricotina</taxon>
        <taxon>Monjiviricetes</taxon>
        <taxon>Mononegavirales</taxon>
        <taxon>Rhabdoviridae</taxon>
        <taxon>Betarhabdovirinae</taxon>
        <taxon>Betacytorhabdovirus</taxon>
        <taxon>Betacytorhabdovirus caricae</taxon>
    </lineage>
</organism>
<dbReference type="GO" id="GO:0030430">
    <property type="term" value="C:host cell cytoplasm"/>
    <property type="evidence" value="ECO:0007669"/>
    <property type="project" value="UniProtKB-SubCell"/>
</dbReference>
<accession>A0A386GV82</accession>
<evidence type="ECO:0000256" key="7">
    <source>
        <dbReference type="ARBA" id="ARBA00023274"/>
    </source>
</evidence>
<keyword evidence="4 9" id="KW-0946">Virion</keyword>
<evidence type="ECO:0000256" key="1">
    <source>
        <dbReference type="ARBA" id="ARBA00014389"/>
    </source>
</evidence>
<protein>
    <recommendedName>
        <fullName evidence="1 9">Nucleoprotein</fullName>
        <shortName evidence="9">NP</shortName>
        <shortName evidence="9">Protein N</shortName>
    </recommendedName>
    <alternativeName>
        <fullName evidence="8 9">Nucleocapsid protein</fullName>
    </alternativeName>
</protein>
<dbReference type="Proteomes" id="UP000503031">
    <property type="component" value="Segment"/>
</dbReference>
<keyword evidence="6 9" id="KW-0543">Viral nucleoprotein</keyword>
<evidence type="ECO:0000256" key="5">
    <source>
        <dbReference type="ARBA" id="ARBA00022884"/>
    </source>
</evidence>
<feature type="region of interest" description="Disordered" evidence="10">
    <location>
        <begin position="119"/>
        <end position="163"/>
    </location>
</feature>
<keyword evidence="9" id="KW-1035">Host cytoplasm</keyword>
<evidence type="ECO:0000313" key="11">
    <source>
        <dbReference type="EMBL" id="AYD37618.1"/>
    </source>
</evidence>
<proteinExistence type="inferred from homology"/>
<evidence type="ECO:0000256" key="8">
    <source>
        <dbReference type="ARBA" id="ARBA00033344"/>
    </source>
</evidence>
<feature type="region of interest" description="Disordered" evidence="10">
    <location>
        <begin position="411"/>
        <end position="451"/>
    </location>
</feature>
<evidence type="ECO:0000256" key="4">
    <source>
        <dbReference type="ARBA" id="ARBA00022844"/>
    </source>
</evidence>
<evidence type="ECO:0000256" key="9">
    <source>
        <dbReference type="RuleBase" id="RU369108"/>
    </source>
</evidence>
<evidence type="ECO:0000256" key="6">
    <source>
        <dbReference type="ARBA" id="ARBA00023086"/>
    </source>
</evidence>
<evidence type="ECO:0000256" key="10">
    <source>
        <dbReference type="SAM" id="MobiDB-lite"/>
    </source>
</evidence>
<feature type="compositionally biased region" description="Acidic residues" evidence="10">
    <location>
        <begin position="421"/>
        <end position="439"/>
    </location>
</feature>
<name>A0A386GV82_9RHAB</name>
<evidence type="ECO:0000313" key="12">
    <source>
        <dbReference type="Proteomes" id="UP000503031"/>
    </source>
</evidence>
<keyword evidence="7 9" id="KW-0687">Ribonucleoprotein</keyword>
<evidence type="ECO:0000256" key="2">
    <source>
        <dbReference type="ARBA" id="ARBA00022497"/>
    </source>
</evidence>
<sequence length="451" mass="51145">MPKTYKDNSAYAKEIFTPITKEISHGRIQKQTWTDQVFEEMQVYKINKYTAGDLERYGMYMVDSISKKEVSMDTCYAILILACHLHKIAPSKDFTLFELPLKGTLPLPKMEVFAAWNKEQAEEGGEEDGKGSEESEDDSEHEEISVDPSKGGKEKTEDPQSATAIDKERAANCVRFFCFCAAFYLRLCIKDIQDLSTPYTRMKERYTRFYQGVIPTSGEDIPPSESVKSLKTFFAGDRIISRTWVKLFVPWHDKAEVGSPQDGMVIYLAVLPFAFSGMHALKLMDDVIEMTHLKDTDLIYQMMHPRHNSALASISEIYAKHYPEEGSQKNTYVKYARVVGPQFFPALQTKKCKGLVCVLANLVVLHQKTTEETGDPRSIAGIDDISDELMKFGKRMAKIMMKNAPKTASYMYSSTAKEAEEGGDSTDEESEEDEEDIDPELLKVGKRIYKP</sequence>
<keyword evidence="3 9" id="KW-0167">Capsid protein</keyword>
<comment type="subcellular location">
    <subcellularLocation>
        <location evidence="9">Virion</location>
    </subcellularLocation>
    <subcellularLocation>
        <location evidence="9">Host cytoplasm</location>
    </subcellularLocation>
</comment>
<keyword evidence="2 9" id="KW-1139">Helical capsid protein</keyword>
<evidence type="ECO:0000256" key="3">
    <source>
        <dbReference type="ARBA" id="ARBA00022561"/>
    </source>
</evidence>
<dbReference type="EMBL" id="MH282832">
    <property type="protein sequence ID" value="AYD37618.1"/>
    <property type="molecule type" value="Viral_cRNA"/>
</dbReference>
<dbReference type="GO" id="GO:0003723">
    <property type="term" value="F:RNA binding"/>
    <property type="evidence" value="ECO:0007669"/>
    <property type="project" value="UniProtKB-UniRule"/>
</dbReference>
<comment type="similarity">
    <text evidence="9">Belongs to the cytorhabdovirus nucleocapsid protein family.</text>
</comment>
<dbReference type="RefSeq" id="YP_010087150.1">
    <property type="nucleotide sequence ID" value="NC_055504.1"/>
</dbReference>
<gene>
    <name evidence="11" type="primary">N</name>
</gene>
<dbReference type="GO" id="GO:0019029">
    <property type="term" value="C:helical viral capsid"/>
    <property type="evidence" value="ECO:0007669"/>
    <property type="project" value="UniProtKB-UniRule"/>
</dbReference>
<dbReference type="GeneID" id="65102407"/>
<keyword evidence="5 9" id="KW-0694">RNA-binding</keyword>
<dbReference type="KEGG" id="vg:65102407"/>
<comment type="function">
    <text evidence="9">Encapsidates the genome, protecting it from nucleases. The encapsidated genomic RNA is termed the nucleocapsid (NC) and serves as template for viral transcription and replication.</text>
</comment>
<comment type="subunit">
    <text evidence="9">Homomultimerizes to form the nucleocapsid. Binds to viral genomic RNA.</text>
</comment>
<dbReference type="GO" id="GO:1990904">
    <property type="term" value="C:ribonucleoprotein complex"/>
    <property type="evidence" value="ECO:0007669"/>
    <property type="project" value="UniProtKB-UniRule"/>
</dbReference>